<dbReference type="STRING" id="2518989.IMCC3088_2073"/>
<sequence>MTKAITSALSNVDITFKPIKHLYLRIERDSGRVKISAPKGTKMRAIETFLREKSHWILQKQRAARKRRASNQPPPGSIKLWGEQVRLQIERGKKRAVTQDPPDVLRITLLPGDDEIQQEQVLDQYYRDELSQKIKQLAPHWEHTLKVSANEYRVKKMRTRWGSCNIPKQRIWLNLWLAEKPIEQLELVLVHELVHLIEPGHGGRFQAIMTQHMPDWRDRDKALNLR</sequence>
<protein>
    <submittedName>
        <fullName evidence="1">Uncharacterized protein</fullName>
    </submittedName>
</protein>
<evidence type="ECO:0000313" key="1">
    <source>
        <dbReference type="EMBL" id="EGG29232.1"/>
    </source>
</evidence>
<dbReference type="CDD" id="cd07344">
    <property type="entry name" value="M48_yhfN_like"/>
    <property type="match status" value="1"/>
</dbReference>
<proteinExistence type="predicted"/>
<comment type="caution">
    <text evidence="1">The sequence shown here is derived from an EMBL/GenBank/DDBJ whole genome shotgun (WGS) entry which is preliminary data.</text>
</comment>
<organism evidence="1 2">
    <name type="scientific">Aequoribacter fuscus</name>
    <dbReference type="NCBI Taxonomy" id="2518989"/>
    <lineage>
        <taxon>Bacteria</taxon>
        <taxon>Pseudomonadati</taxon>
        <taxon>Pseudomonadota</taxon>
        <taxon>Gammaproteobacteria</taxon>
        <taxon>Cellvibrionales</taxon>
        <taxon>Halieaceae</taxon>
        <taxon>Aequoribacter</taxon>
    </lineage>
</organism>
<name>F3L381_9GAMM</name>
<dbReference type="OrthoDB" id="9811177at2"/>
<gene>
    <name evidence="1" type="ORF">IMCC3088_2073</name>
</gene>
<evidence type="ECO:0000313" key="2">
    <source>
        <dbReference type="Proteomes" id="UP000005615"/>
    </source>
</evidence>
<dbReference type="PANTHER" id="PTHR30399:SF1">
    <property type="entry name" value="UTP PYROPHOSPHATASE"/>
    <property type="match status" value="1"/>
</dbReference>
<dbReference type="Pfam" id="PF01863">
    <property type="entry name" value="YgjP-like"/>
    <property type="match status" value="1"/>
</dbReference>
<dbReference type="PANTHER" id="PTHR30399">
    <property type="entry name" value="UNCHARACTERIZED PROTEIN YGJP"/>
    <property type="match status" value="1"/>
</dbReference>
<dbReference type="AlphaFoldDB" id="F3L381"/>
<keyword evidence="2" id="KW-1185">Reference proteome</keyword>
<dbReference type="InterPro" id="IPR002725">
    <property type="entry name" value="YgjP-like_metallopeptidase"/>
</dbReference>
<dbReference type="EMBL" id="AEIG01000061">
    <property type="protein sequence ID" value="EGG29232.1"/>
    <property type="molecule type" value="Genomic_DNA"/>
</dbReference>
<dbReference type="Proteomes" id="UP000005615">
    <property type="component" value="Unassembled WGS sequence"/>
</dbReference>
<reference evidence="1 2" key="1">
    <citation type="journal article" date="2011" name="J. Bacteriol.">
        <title>Genome sequence of strain IMCC3088, a proteorhodopsin-containing marine bacterium belonging to the OM60/NOR5 clade.</title>
        <authorList>
            <person name="Jang Y."/>
            <person name="Oh H.M."/>
            <person name="Kang I."/>
            <person name="Lee K."/>
            <person name="Yang S.J."/>
            <person name="Cho J.C."/>
        </authorList>
    </citation>
    <scope>NUCLEOTIDE SEQUENCE [LARGE SCALE GENOMIC DNA]</scope>
    <source>
        <strain evidence="1 2">IMCC3088</strain>
    </source>
</reference>
<dbReference type="eggNOG" id="COG1451">
    <property type="taxonomic scope" value="Bacteria"/>
</dbReference>
<dbReference type="InterPro" id="IPR053136">
    <property type="entry name" value="UTP_pyrophosphatase-like"/>
</dbReference>
<dbReference type="RefSeq" id="WP_009576248.1">
    <property type="nucleotide sequence ID" value="NZ_AEIG01000061.1"/>
</dbReference>
<dbReference type="Gene3D" id="3.30.2010.10">
    <property type="entry name" value="Metalloproteases ('zincins'), catalytic domain"/>
    <property type="match status" value="1"/>
</dbReference>
<accession>F3L381</accession>